<dbReference type="GO" id="GO:0016757">
    <property type="term" value="F:glycosyltransferase activity"/>
    <property type="evidence" value="ECO:0007669"/>
    <property type="project" value="UniProtKB-KW"/>
</dbReference>
<keyword evidence="3" id="KW-0808">Transferase</keyword>
<feature type="domain" description="Glycosyltransferase subfamily 4-like N-terminal" evidence="2">
    <location>
        <begin position="17"/>
        <end position="176"/>
    </location>
</feature>
<dbReference type="Proteomes" id="UP001595921">
    <property type="component" value="Unassembled WGS sequence"/>
</dbReference>
<dbReference type="AlphaFoldDB" id="A0ABD5P9Z2"/>
<evidence type="ECO:0000313" key="3">
    <source>
        <dbReference type="EMBL" id="MFC4357714.1"/>
    </source>
</evidence>
<accession>A0ABD5P9Z2</accession>
<dbReference type="Pfam" id="PF00534">
    <property type="entry name" value="Glycos_transf_1"/>
    <property type="match status" value="1"/>
</dbReference>
<dbReference type="PANTHER" id="PTHR12526">
    <property type="entry name" value="GLYCOSYLTRANSFERASE"/>
    <property type="match status" value="1"/>
</dbReference>
<dbReference type="EC" id="2.4.-.-" evidence="3"/>
<evidence type="ECO:0000259" key="2">
    <source>
        <dbReference type="Pfam" id="PF13439"/>
    </source>
</evidence>
<keyword evidence="4" id="KW-1185">Reference proteome</keyword>
<dbReference type="Pfam" id="PF13439">
    <property type="entry name" value="Glyco_transf_4"/>
    <property type="match status" value="1"/>
</dbReference>
<keyword evidence="3" id="KW-0328">Glycosyltransferase</keyword>
<sequence length="373" mass="40893">MSAEYCVLHVVTRSTWGGAQKVVHLLATRGHANASVACGGGGRLISELRTSRIPVFRLPAFRSSPAPLSDTRTLLRLLEILREHSFDLVHCHSTKAGLVGRLASLFSGVPTVFTVHGWGFYNTSYGSLRPLLVHGERALARGTTALVCVSENDRREGCERGILQNARTEVIHNGVPPYTPAPNSSPLWNELDIDDDVPVIGAVLRLAPQKDPLAILRVAKRLRGRGHPVSTVLIGDGPLAEDCKRFVRNNGMEDVHLLGFRQDALPLLADLDAFLLPSRFEGFPLTVLETMHLGVPIVAYDVGGVSEALSDRETGRVVLPGDEAAFTDAVEELVVNKTRRREMGDAARRRARNRFTAERMVADYDRLYDSILS</sequence>
<organism evidence="3 4">
    <name type="scientific">Halobium salinum</name>
    <dbReference type="NCBI Taxonomy" id="1364940"/>
    <lineage>
        <taxon>Archaea</taxon>
        <taxon>Methanobacteriati</taxon>
        <taxon>Methanobacteriota</taxon>
        <taxon>Stenosarchaea group</taxon>
        <taxon>Halobacteria</taxon>
        <taxon>Halobacteriales</taxon>
        <taxon>Haloferacaceae</taxon>
        <taxon>Halobium</taxon>
    </lineage>
</organism>
<protein>
    <submittedName>
        <fullName evidence="3">Glycosyltransferase</fullName>
        <ecNumber evidence="3">2.4.-.-</ecNumber>
    </submittedName>
</protein>
<name>A0ABD5P9Z2_9EURY</name>
<reference evidence="3 4" key="1">
    <citation type="journal article" date="2019" name="Int. J. Syst. Evol. Microbiol.">
        <title>The Global Catalogue of Microorganisms (GCM) 10K type strain sequencing project: providing services to taxonomists for standard genome sequencing and annotation.</title>
        <authorList>
            <consortium name="The Broad Institute Genomics Platform"/>
            <consortium name="The Broad Institute Genome Sequencing Center for Infectious Disease"/>
            <person name="Wu L."/>
            <person name="Ma J."/>
        </authorList>
    </citation>
    <scope>NUCLEOTIDE SEQUENCE [LARGE SCALE GENOMIC DNA]</scope>
    <source>
        <strain evidence="3 4">CGMCC 1.12553</strain>
    </source>
</reference>
<dbReference type="PANTHER" id="PTHR12526:SF636">
    <property type="entry name" value="BLL3647 PROTEIN"/>
    <property type="match status" value="1"/>
</dbReference>
<comment type="caution">
    <text evidence="3">The sequence shown here is derived from an EMBL/GenBank/DDBJ whole genome shotgun (WGS) entry which is preliminary data.</text>
</comment>
<dbReference type="InterPro" id="IPR028098">
    <property type="entry name" value="Glyco_trans_4-like_N"/>
</dbReference>
<gene>
    <name evidence="3" type="ORF">ACFO0N_07095</name>
</gene>
<proteinExistence type="predicted"/>
<evidence type="ECO:0000313" key="4">
    <source>
        <dbReference type="Proteomes" id="UP001595921"/>
    </source>
</evidence>
<dbReference type="Gene3D" id="3.40.50.2000">
    <property type="entry name" value="Glycogen Phosphorylase B"/>
    <property type="match status" value="2"/>
</dbReference>
<dbReference type="EMBL" id="JBHSDS010000003">
    <property type="protein sequence ID" value="MFC4357714.1"/>
    <property type="molecule type" value="Genomic_DNA"/>
</dbReference>
<dbReference type="SUPFAM" id="SSF53756">
    <property type="entry name" value="UDP-Glycosyltransferase/glycogen phosphorylase"/>
    <property type="match status" value="1"/>
</dbReference>
<evidence type="ECO:0000259" key="1">
    <source>
        <dbReference type="Pfam" id="PF00534"/>
    </source>
</evidence>
<feature type="domain" description="Glycosyl transferase family 1" evidence="1">
    <location>
        <begin position="190"/>
        <end position="350"/>
    </location>
</feature>
<dbReference type="RefSeq" id="WP_267621978.1">
    <property type="nucleotide sequence ID" value="NZ_JAODIW010000006.1"/>
</dbReference>
<dbReference type="InterPro" id="IPR001296">
    <property type="entry name" value="Glyco_trans_1"/>
</dbReference>